<dbReference type="Gene3D" id="3.40.50.620">
    <property type="entry name" value="HUPs"/>
    <property type="match status" value="1"/>
</dbReference>
<dbReference type="InterPro" id="IPR050385">
    <property type="entry name" value="Archaeal_FAD_synthase"/>
</dbReference>
<accession>X0TQ83</accession>
<feature type="domain" description="Cytidyltransferase-like" evidence="3">
    <location>
        <begin position="11"/>
        <end position="78"/>
    </location>
</feature>
<dbReference type="PANTHER" id="PTHR43793">
    <property type="entry name" value="FAD SYNTHASE"/>
    <property type="match status" value="1"/>
</dbReference>
<dbReference type="NCBIfam" id="TIGR00125">
    <property type="entry name" value="cyt_tran_rel"/>
    <property type="match status" value="1"/>
</dbReference>
<evidence type="ECO:0000256" key="2">
    <source>
        <dbReference type="ARBA" id="ARBA00022695"/>
    </source>
</evidence>
<dbReference type="PANTHER" id="PTHR43793:SF1">
    <property type="entry name" value="FAD SYNTHASE"/>
    <property type="match status" value="1"/>
</dbReference>
<dbReference type="GO" id="GO:0016779">
    <property type="term" value="F:nucleotidyltransferase activity"/>
    <property type="evidence" value="ECO:0007669"/>
    <property type="project" value="UniProtKB-KW"/>
</dbReference>
<dbReference type="AlphaFoldDB" id="X0TQ83"/>
<keyword evidence="2" id="KW-0548">Nucleotidyltransferase</keyword>
<dbReference type="SUPFAM" id="SSF52374">
    <property type="entry name" value="Nucleotidylyl transferase"/>
    <property type="match status" value="1"/>
</dbReference>
<dbReference type="Pfam" id="PF01467">
    <property type="entry name" value="CTP_transf_like"/>
    <property type="match status" value="1"/>
</dbReference>
<evidence type="ECO:0000313" key="4">
    <source>
        <dbReference type="EMBL" id="GAF95409.1"/>
    </source>
</evidence>
<evidence type="ECO:0000259" key="3">
    <source>
        <dbReference type="Pfam" id="PF01467"/>
    </source>
</evidence>
<protein>
    <recommendedName>
        <fullName evidence="3">Cytidyltransferase-like domain-containing protein</fullName>
    </recommendedName>
</protein>
<dbReference type="EMBL" id="BARS01018519">
    <property type="protein sequence ID" value="GAF95409.1"/>
    <property type="molecule type" value="Genomic_DNA"/>
</dbReference>
<sequence length="127" mass="14234">MIIGYAYVVGDILHEGHLLHLRNCKGLCDKLIVGVLTDEAVMQEKPKPSLSFERRIALVAALECVDAAVPQYQYSPVINLSDISPDIHFECSQHDYMGPYPADRVISMPYYPGISSTQIKENIRDAR</sequence>
<comment type="caution">
    <text evidence="4">The sequence shown here is derived from an EMBL/GenBank/DDBJ whole genome shotgun (WGS) entry which is preliminary data.</text>
</comment>
<evidence type="ECO:0000256" key="1">
    <source>
        <dbReference type="ARBA" id="ARBA00022679"/>
    </source>
</evidence>
<dbReference type="InterPro" id="IPR004821">
    <property type="entry name" value="Cyt_trans-like"/>
</dbReference>
<name>X0TQ83_9ZZZZ</name>
<proteinExistence type="predicted"/>
<dbReference type="InterPro" id="IPR014729">
    <property type="entry name" value="Rossmann-like_a/b/a_fold"/>
</dbReference>
<keyword evidence="1" id="KW-0808">Transferase</keyword>
<reference evidence="4" key="1">
    <citation type="journal article" date="2014" name="Front. Microbiol.">
        <title>High frequency of phylogenetically diverse reductive dehalogenase-homologous genes in deep subseafloor sedimentary metagenomes.</title>
        <authorList>
            <person name="Kawai M."/>
            <person name="Futagami T."/>
            <person name="Toyoda A."/>
            <person name="Takaki Y."/>
            <person name="Nishi S."/>
            <person name="Hori S."/>
            <person name="Arai W."/>
            <person name="Tsubouchi T."/>
            <person name="Morono Y."/>
            <person name="Uchiyama I."/>
            <person name="Ito T."/>
            <person name="Fujiyama A."/>
            <person name="Inagaki F."/>
            <person name="Takami H."/>
        </authorList>
    </citation>
    <scope>NUCLEOTIDE SEQUENCE</scope>
    <source>
        <strain evidence="4">Expedition CK06-06</strain>
    </source>
</reference>
<organism evidence="4">
    <name type="scientific">marine sediment metagenome</name>
    <dbReference type="NCBI Taxonomy" id="412755"/>
    <lineage>
        <taxon>unclassified sequences</taxon>
        <taxon>metagenomes</taxon>
        <taxon>ecological metagenomes</taxon>
    </lineage>
</organism>
<gene>
    <name evidence="4" type="ORF">S01H1_30132</name>
</gene>